<dbReference type="PANTHER" id="PTHR14969:SF13">
    <property type="entry name" value="AT30094P"/>
    <property type="match status" value="1"/>
</dbReference>
<dbReference type="PANTHER" id="PTHR14969">
    <property type="entry name" value="SPHINGOSINE-1-PHOSPHATE PHOSPHOHYDROLASE"/>
    <property type="match status" value="1"/>
</dbReference>
<dbReference type="EC" id="3.1.3.-" evidence="3"/>
<gene>
    <name evidence="3" type="ORF">S18_1082_0002</name>
</gene>
<protein>
    <submittedName>
        <fullName evidence="3">Phosphatidic acid phosphatase type 2/haloperoxidase</fullName>
        <ecNumber evidence="3">3.1.3.-</ecNumber>
    </submittedName>
</protein>
<feature type="transmembrane region" description="Helical" evidence="1">
    <location>
        <begin position="92"/>
        <end position="114"/>
    </location>
</feature>
<evidence type="ECO:0000259" key="2">
    <source>
        <dbReference type="SMART" id="SM00014"/>
    </source>
</evidence>
<dbReference type="GO" id="GO:0016787">
    <property type="term" value="F:hydrolase activity"/>
    <property type="evidence" value="ECO:0007669"/>
    <property type="project" value="UniProtKB-KW"/>
</dbReference>
<sequence>MSDQTSNWFKDYFLRLRPCHEESVKSLLRLVKSSCGGKYGFFSAHASNTFALSIFLINLFSKEIKLIYFLILYSLFVAYSRIYLGVHFPLDVLFGIGVGFFYGFSISVISKKLFFRFNNFRI</sequence>
<organism evidence="3">
    <name type="scientific">uncultured Flavobacteriia bacterium</name>
    <dbReference type="NCBI Taxonomy" id="212695"/>
    <lineage>
        <taxon>Bacteria</taxon>
        <taxon>Pseudomonadati</taxon>
        <taxon>Bacteroidota</taxon>
        <taxon>Flavobacteriia</taxon>
        <taxon>environmental samples</taxon>
    </lineage>
</organism>
<feature type="transmembrane region" description="Helical" evidence="1">
    <location>
        <begin position="66"/>
        <end position="86"/>
    </location>
</feature>
<reference evidence="3" key="2">
    <citation type="journal article" date="2012" name="Environ. Microbiol.">
        <title>Genomic content of uncultured Bacteroidetes from contrasting oceanic provinces in the North Atlantic Ocean.</title>
        <authorList>
            <person name="Gomez-Pereira P.R."/>
            <person name="Schuler M."/>
            <person name="Fuchs B.M."/>
            <person name="Bennke C."/>
            <person name="Teeling H."/>
            <person name="Waldmann J."/>
            <person name="Richter M."/>
            <person name="Barbe V."/>
            <person name="Bataille E."/>
            <person name="Glockner F.O."/>
            <person name="Amann R."/>
        </authorList>
    </citation>
    <scope>NUCLEOTIDE SEQUENCE</scope>
</reference>
<dbReference type="GO" id="GO:0004601">
    <property type="term" value="F:peroxidase activity"/>
    <property type="evidence" value="ECO:0007669"/>
    <property type="project" value="UniProtKB-KW"/>
</dbReference>
<keyword evidence="3" id="KW-0560">Oxidoreductase</keyword>
<keyword evidence="1" id="KW-1133">Transmembrane helix</keyword>
<keyword evidence="1" id="KW-0812">Transmembrane</keyword>
<evidence type="ECO:0000313" key="3">
    <source>
        <dbReference type="EMBL" id="CBL87352.1"/>
    </source>
</evidence>
<dbReference type="Pfam" id="PF01569">
    <property type="entry name" value="PAP2"/>
    <property type="match status" value="1"/>
</dbReference>
<dbReference type="InterPro" id="IPR036938">
    <property type="entry name" value="PAP2/HPO_sf"/>
</dbReference>
<feature type="transmembrane region" description="Helical" evidence="1">
    <location>
        <begin position="39"/>
        <end position="59"/>
    </location>
</feature>
<dbReference type="InterPro" id="IPR000326">
    <property type="entry name" value="PAP2/HPO"/>
</dbReference>
<name>F4MMI9_9BACT</name>
<evidence type="ECO:0000256" key="1">
    <source>
        <dbReference type="SAM" id="Phobius"/>
    </source>
</evidence>
<proteinExistence type="predicted"/>
<reference evidence="3" key="1">
    <citation type="submission" date="2010-05" db="EMBL/GenBank/DDBJ databases">
        <authorList>
            <person name="Genoscope - CEA"/>
        </authorList>
    </citation>
    <scope>NUCLEOTIDE SEQUENCE</scope>
</reference>
<dbReference type="Gene3D" id="1.20.144.10">
    <property type="entry name" value="Phosphatidic acid phosphatase type 2/haloperoxidase"/>
    <property type="match status" value="1"/>
</dbReference>
<dbReference type="SUPFAM" id="SSF48317">
    <property type="entry name" value="Acid phosphatase/Vanadium-dependent haloperoxidase"/>
    <property type="match status" value="1"/>
</dbReference>
<accession>F4MMI9</accession>
<keyword evidence="3" id="KW-0575">Peroxidase</keyword>
<dbReference type="SMART" id="SM00014">
    <property type="entry name" value="acidPPc"/>
    <property type="match status" value="1"/>
</dbReference>
<dbReference type="AlphaFoldDB" id="F4MMI9"/>
<dbReference type="EMBL" id="FQ032819">
    <property type="protein sequence ID" value="CBL87352.1"/>
    <property type="molecule type" value="Genomic_DNA"/>
</dbReference>
<feature type="domain" description="Phosphatidic acid phosphatase type 2/haloperoxidase" evidence="2">
    <location>
        <begin position="1"/>
        <end position="107"/>
    </location>
</feature>
<keyword evidence="1" id="KW-0472">Membrane</keyword>
<keyword evidence="3" id="KW-0378">Hydrolase</keyword>